<dbReference type="GO" id="GO:0004222">
    <property type="term" value="F:metalloendopeptidase activity"/>
    <property type="evidence" value="ECO:0007669"/>
    <property type="project" value="TreeGrafter"/>
</dbReference>
<dbReference type="EMBL" id="HBGV01005716">
    <property type="protein sequence ID" value="CAD9480055.1"/>
    <property type="molecule type" value="Transcribed_RNA"/>
</dbReference>
<sequence length="371" mass="42637">MRKVLLVFLALLALAANVRAQNWDPDALDLTYSEAFAMINSELAWPCQHAQRGNISSAFGPRVYSTGRDDFHRGLDIYAFQTNTDEDLYAVYDGVVHQKTTWSGGGHILIIKHHFTDPATGLQHTARLHEDSLRTEKWYSLYLHMRDVDRPEAGETVTAGQYIGKMGDTGKAGDVHLHLEIRLGTTCSLQYAIENEPHQTCNLMDYDPHINPMLILPILTEQEHQRPKIDQTCELSPNTDGEFLVRYNDDNPNGNRIKFEQVAQDGTVRVEHVLDFNTREGYDASSTTMLDTWEKEMPWFRPMPRLEHPDYVLGHFVVPSKFVCKKYVGDRFRITFDSAWGTEETRWVFWFGELPDEWDTSDVNEMFCSIA</sequence>
<dbReference type="AlphaFoldDB" id="A0A7S2H4A9"/>
<evidence type="ECO:0000259" key="2">
    <source>
        <dbReference type="Pfam" id="PF01551"/>
    </source>
</evidence>
<accession>A0A7S2H4A9</accession>
<reference evidence="3" key="1">
    <citation type="submission" date="2021-01" db="EMBL/GenBank/DDBJ databases">
        <authorList>
            <person name="Corre E."/>
            <person name="Pelletier E."/>
            <person name="Niang G."/>
            <person name="Scheremetjew M."/>
            <person name="Finn R."/>
            <person name="Kale V."/>
            <person name="Holt S."/>
            <person name="Cochrane G."/>
            <person name="Meng A."/>
            <person name="Brown T."/>
            <person name="Cohen L."/>
        </authorList>
    </citation>
    <scope>NUCLEOTIDE SEQUENCE</scope>
    <source>
        <strain evidence="3">CCMP826</strain>
    </source>
</reference>
<dbReference type="CDD" id="cd12797">
    <property type="entry name" value="M23_peptidase"/>
    <property type="match status" value="1"/>
</dbReference>
<protein>
    <recommendedName>
        <fullName evidence="2">M23ase beta-sheet core domain-containing protein</fullName>
    </recommendedName>
</protein>
<dbReference type="PANTHER" id="PTHR21666:SF270">
    <property type="entry name" value="MUREIN HYDROLASE ACTIVATOR ENVC"/>
    <property type="match status" value="1"/>
</dbReference>
<gene>
    <name evidence="3" type="ORF">HTAM1171_LOCUS3424</name>
</gene>
<evidence type="ECO:0000256" key="1">
    <source>
        <dbReference type="SAM" id="SignalP"/>
    </source>
</evidence>
<dbReference type="SUPFAM" id="SSF51261">
    <property type="entry name" value="Duplicated hybrid motif"/>
    <property type="match status" value="1"/>
</dbReference>
<keyword evidence="1" id="KW-0732">Signal</keyword>
<proteinExistence type="predicted"/>
<organism evidence="3">
    <name type="scientific">Helicotheca tamesis</name>
    <dbReference type="NCBI Taxonomy" id="374047"/>
    <lineage>
        <taxon>Eukaryota</taxon>
        <taxon>Sar</taxon>
        <taxon>Stramenopiles</taxon>
        <taxon>Ochrophyta</taxon>
        <taxon>Bacillariophyta</taxon>
        <taxon>Mediophyceae</taxon>
        <taxon>Lithodesmiophycidae</taxon>
        <taxon>Lithodesmiales</taxon>
        <taxon>Lithodesmiaceae</taxon>
        <taxon>Helicotheca</taxon>
    </lineage>
</organism>
<feature type="domain" description="M23ase beta-sheet core" evidence="2">
    <location>
        <begin position="71"/>
        <end position="183"/>
    </location>
</feature>
<dbReference type="InterPro" id="IPR050570">
    <property type="entry name" value="Cell_wall_metabolism_enzyme"/>
</dbReference>
<evidence type="ECO:0000313" key="3">
    <source>
        <dbReference type="EMBL" id="CAD9480055.1"/>
    </source>
</evidence>
<name>A0A7S2H4A9_9STRA</name>
<dbReference type="InterPro" id="IPR016047">
    <property type="entry name" value="M23ase_b-sheet_dom"/>
</dbReference>
<feature type="chain" id="PRO_5030533262" description="M23ase beta-sheet core domain-containing protein" evidence="1">
    <location>
        <begin position="21"/>
        <end position="371"/>
    </location>
</feature>
<dbReference type="Pfam" id="PF01551">
    <property type="entry name" value="Peptidase_M23"/>
    <property type="match status" value="1"/>
</dbReference>
<dbReference type="Gene3D" id="2.70.70.10">
    <property type="entry name" value="Glucose Permease (Domain IIA)"/>
    <property type="match status" value="1"/>
</dbReference>
<dbReference type="PANTHER" id="PTHR21666">
    <property type="entry name" value="PEPTIDASE-RELATED"/>
    <property type="match status" value="1"/>
</dbReference>
<feature type="signal peptide" evidence="1">
    <location>
        <begin position="1"/>
        <end position="20"/>
    </location>
</feature>
<dbReference type="InterPro" id="IPR011055">
    <property type="entry name" value="Dup_hybrid_motif"/>
</dbReference>